<dbReference type="InterPro" id="IPR036390">
    <property type="entry name" value="WH_DNA-bd_sf"/>
</dbReference>
<dbReference type="SMART" id="SM00345">
    <property type="entry name" value="HTH_GNTR"/>
    <property type="match status" value="1"/>
</dbReference>
<reference evidence="5 6" key="1">
    <citation type="submission" date="2019-01" db="EMBL/GenBank/DDBJ databases">
        <authorList>
            <person name="Chen W.-M."/>
        </authorList>
    </citation>
    <scope>NUCLEOTIDE SEQUENCE [LARGE SCALE GENOMIC DNA]</scope>
    <source>
        <strain evidence="5 6">CCP-7</strain>
    </source>
</reference>
<dbReference type="GO" id="GO:0003677">
    <property type="term" value="F:DNA binding"/>
    <property type="evidence" value="ECO:0007669"/>
    <property type="project" value="UniProtKB-KW"/>
</dbReference>
<dbReference type="RefSeq" id="WP_127745590.1">
    <property type="nucleotide sequence ID" value="NZ_SACN01000003.1"/>
</dbReference>
<dbReference type="PROSITE" id="PS50949">
    <property type="entry name" value="HTH_GNTR"/>
    <property type="match status" value="1"/>
</dbReference>
<name>A0A437LYC1_9SPHN</name>
<dbReference type="InterPro" id="IPR036388">
    <property type="entry name" value="WH-like_DNA-bd_sf"/>
</dbReference>
<keyword evidence="3" id="KW-0804">Transcription</keyword>
<evidence type="ECO:0000256" key="3">
    <source>
        <dbReference type="ARBA" id="ARBA00023163"/>
    </source>
</evidence>
<proteinExistence type="predicted"/>
<keyword evidence="6" id="KW-1185">Reference proteome</keyword>
<organism evidence="5 6">
    <name type="scientific">Sphingomonas crocodyli</name>
    <dbReference type="NCBI Taxonomy" id="1979270"/>
    <lineage>
        <taxon>Bacteria</taxon>
        <taxon>Pseudomonadati</taxon>
        <taxon>Pseudomonadota</taxon>
        <taxon>Alphaproteobacteria</taxon>
        <taxon>Sphingomonadales</taxon>
        <taxon>Sphingomonadaceae</taxon>
        <taxon>Sphingomonas</taxon>
    </lineage>
</organism>
<dbReference type="GO" id="GO:0003700">
    <property type="term" value="F:DNA-binding transcription factor activity"/>
    <property type="evidence" value="ECO:0007669"/>
    <property type="project" value="InterPro"/>
</dbReference>
<keyword evidence="1" id="KW-0805">Transcription regulation</keyword>
<dbReference type="OrthoDB" id="8479543at2"/>
<dbReference type="InterPro" id="IPR000524">
    <property type="entry name" value="Tscrpt_reg_HTH_GntR"/>
</dbReference>
<dbReference type="EMBL" id="SACN01000003">
    <property type="protein sequence ID" value="RVT90333.1"/>
    <property type="molecule type" value="Genomic_DNA"/>
</dbReference>
<dbReference type="Gene3D" id="1.10.10.10">
    <property type="entry name" value="Winged helix-like DNA-binding domain superfamily/Winged helix DNA-binding domain"/>
    <property type="match status" value="1"/>
</dbReference>
<comment type="caution">
    <text evidence="5">The sequence shown here is derived from an EMBL/GenBank/DDBJ whole genome shotgun (WGS) entry which is preliminary data.</text>
</comment>
<dbReference type="Pfam" id="PF00392">
    <property type="entry name" value="GntR"/>
    <property type="match status" value="1"/>
</dbReference>
<protein>
    <submittedName>
        <fullName evidence="5">GntR family transcriptional regulator</fullName>
    </submittedName>
</protein>
<dbReference type="PANTHER" id="PTHR43537:SF5">
    <property type="entry name" value="UXU OPERON TRANSCRIPTIONAL REGULATOR"/>
    <property type="match status" value="1"/>
</dbReference>
<evidence type="ECO:0000256" key="2">
    <source>
        <dbReference type="ARBA" id="ARBA00023125"/>
    </source>
</evidence>
<sequence>MSPAQALARCYAHIKRELLFGEFGPGRRLEATRIADQLGVSITPVRDVLNRLVGEDLVIAKSGDGFHVPWLTQDELHDLYLWNGFVSDLAVRAPSQRSAPSPPSSDSYAARAASFFAGLSVGSRPIEWAMRRNNEWLSRARAVEPDVMDGIDEELNELLAMLEQNDQRNLIAVLRRYHRRRERAADLVIRAMRRRYREEDPAPL</sequence>
<dbReference type="AlphaFoldDB" id="A0A437LYC1"/>
<dbReference type="Proteomes" id="UP000282971">
    <property type="component" value="Unassembled WGS sequence"/>
</dbReference>
<feature type="domain" description="HTH gntR-type" evidence="4">
    <location>
        <begin position="4"/>
        <end position="71"/>
    </location>
</feature>
<dbReference type="PANTHER" id="PTHR43537">
    <property type="entry name" value="TRANSCRIPTIONAL REGULATOR, GNTR FAMILY"/>
    <property type="match status" value="1"/>
</dbReference>
<dbReference type="SUPFAM" id="SSF46785">
    <property type="entry name" value="Winged helix' DNA-binding domain"/>
    <property type="match status" value="1"/>
</dbReference>
<gene>
    <name evidence="5" type="ORF">EOD43_18870</name>
</gene>
<evidence type="ECO:0000256" key="1">
    <source>
        <dbReference type="ARBA" id="ARBA00023015"/>
    </source>
</evidence>
<keyword evidence="2" id="KW-0238">DNA-binding</keyword>
<evidence type="ECO:0000313" key="5">
    <source>
        <dbReference type="EMBL" id="RVT90333.1"/>
    </source>
</evidence>
<evidence type="ECO:0000259" key="4">
    <source>
        <dbReference type="PROSITE" id="PS50949"/>
    </source>
</evidence>
<accession>A0A437LYC1</accession>
<evidence type="ECO:0000313" key="6">
    <source>
        <dbReference type="Proteomes" id="UP000282971"/>
    </source>
</evidence>